<feature type="non-terminal residue" evidence="4">
    <location>
        <position position="1"/>
    </location>
</feature>
<evidence type="ECO:0000313" key="4">
    <source>
        <dbReference type="EMBL" id="KJH40333.1"/>
    </source>
</evidence>
<dbReference type="Proteomes" id="UP000053766">
    <property type="component" value="Unassembled WGS sequence"/>
</dbReference>
<dbReference type="Pfam" id="PF00089">
    <property type="entry name" value="Trypsin"/>
    <property type="match status" value="1"/>
</dbReference>
<dbReference type="SMART" id="SM00020">
    <property type="entry name" value="Tryp_SPc"/>
    <property type="match status" value="1"/>
</dbReference>
<dbReference type="InterPro" id="IPR018114">
    <property type="entry name" value="TRYPSIN_HIS"/>
</dbReference>
<feature type="domain" description="Peptidase S1" evidence="3">
    <location>
        <begin position="1"/>
        <end position="229"/>
    </location>
</feature>
<dbReference type="EMBL" id="KN717353">
    <property type="protein sequence ID" value="KJH40333.1"/>
    <property type="molecule type" value="Genomic_DNA"/>
</dbReference>
<gene>
    <name evidence="4" type="ORF">DICVIV_13723</name>
</gene>
<dbReference type="InterPro" id="IPR001314">
    <property type="entry name" value="Peptidase_S1A"/>
</dbReference>
<dbReference type="GO" id="GO:0006508">
    <property type="term" value="P:proteolysis"/>
    <property type="evidence" value="ECO:0007669"/>
    <property type="project" value="InterPro"/>
</dbReference>
<name>A0A0D8X743_DICVI</name>
<evidence type="ECO:0000259" key="3">
    <source>
        <dbReference type="PROSITE" id="PS50240"/>
    </source>
</evidence>
<dbReference type="STRING" id="29172.A0A0D8X743"/>
<dbReference type="GO" id="GO:0004252">
    <property type="term" value="F:serine-type endopeptidase activity"/>
    <property type="evidence" value="ECO:0007669"/>
    <property type="project" value="InterPro"/>
</dbReference>
<dbReference type="InterPro" id="IPR043504">
    <property type="entry name" value="Peptidase_S1_PA_chymotrypsin"/>
</dbReference>
<comment type="similarity">
    <text evidence="2">Belongs to the peptidase S1 family. CLIP subfamily.</text>
</comment>
<accession>A0A0D8X743</accession>
<dbReference type="AlphaFoldDB" id="A0A0D8X743"/>
<dbReference type="Gene3D" id="2.40.10.10">
    <property type="entry name" value="Trypsin-like serine proteases"/>
    <property type="match status" value="1"/>
</dbReference>
<reference evidence="4 5" key="1">
    <citation type="submission" date="2013-11" db="EMBL/GenBank/DDBJ databases">
        <title>Draft genome of the bovine lungworm Dictyocaulus viviparus.</title>
        <authorList>
            <person name="Mitreva M."/>
        </authorList>
    </citation>
    <scope>NUCLEOTIDE SEQUENCE [LARGE SCALE GENOMIC DNA]</scope>
    <source>
        <strain evidence="4 5">HannoverDv2000</strain>
    </source>
</reference>
<dbReference type="PANTHER" id="PTHR24256">
    <property type="entry name" value="TRYPTASE-RELATED"/>
    <property type="match status" value="1"/>
</dbReference>
<dbReference type="OrthoDB" id="5912168at2759"/>
<protein>
    <submittedName>
        <fullName evidence="4">Trypsin</fullName>
    </submittedName>
</protein>
<keyword evidence="1" id="KW-1015">Disulfide bond</keyword>
<dbReference type="SUPFAM" id="SSF50494">
    <property type="entry name" value="Trypsin-like serine proteases"/>
    <property type="match status" value="1"/>
</dbReference>
<reference evidence="5" key="2">
    <citation type="journal article" date="2016" name="Sci. Rep.">
        <title>Dictyocaulus viviparus genome, variome and transcriptome elucidate lungworm biology and support future intervention.</title>
        <authorList>
            <person name="McNulty S.N."/>
            <person name="Strube C."/>
            <person name="Rosa B.A."/>
            <person name="Martin J.C."/>
            <person name="Tyagi R."/>
            <person name="Choi Y.J."/>
            <person name="Wang Q."/>
            <person name="Hallsworth Pepin K."/>
            <person name="Zhang X."/>
            <person name="Ozersky P."/>
            <person name="Wilson R.K."/>
            <person name="Sternberg P.W."/>
            <person name="Gasser R.B."/>
            <person name="Mitreva M."/>
        </authorList>
    </citation>
    <scope>NUCLEOTIDE SEQUENCE [LARGE SCALE GENOMIC DNA]</scope>
    <source>
        <strain evidence="5">HannoverDv2000</strain>
    </source>
</reference>
<sequence length="231" mass="25575">AVEDNRYPWNVALIGPNTHCSGTIISKRHVLTAAHCLSTKIVTPQICSPKPLPTDDIYAYPGTFVYYTGDHVNGYPRHSLIKSTIHPDYKCNTHDSDLAIVEISPEIPATSVPICVPNDDEDVHEGENLTAVGFDIERREFGDKYQLKVVSLSISYVDALNSKLQVDSPGKGVCGSDSGGSLFRTTRVKSILLGITTFPTACETDPYHGRHTEFHDVRRYLEWICRISGNI</sequence>
<dbReference type="InterPro" id="IPR051487">
    <property type="entry name" value="Ser/Thr_Proteases_Immune/Dev"/>
</dbReference>
<evidence type="ECO:0000256" key="2">
    <source>
        <dbReference type="ARBA" id="ARBA00024195"/>
    </source>
</evidence>
<dbReference type="InterPro" id="IPR001254">
    <property type="entry name" value="Trypsin_dom"/>
</dbReference>
<evidence type="ECO:0000313" key="5">
    <source>
        <dbReference type="Proteomes" id="UP000053766"/>
    </source>
</evidence>
<dbReference type="InterPro" id="IPR009003">
    <property type="entry name" value="Peptidase_S1_PA"/>
</dbReference>
<dbReference type="PROSITE" id="PS00134">
    <property type="entry name" value="TRYPSIN_HIS"/>
    <property type="match status" value="1"/>
</dbReference>
<evidence type="ECO:0000256" key="1">
    <source>
        <dbReference type="ARBA" id="ARBA00023157"/>
    </source>
</evidence>
<dbReference type="PRINTS" id="PR00722">
    <property type="entry name" value="CHYMOTRYPSIN"/>
</dbReference>
<keyword evidence="5" id="KW-1185">Reference proteome</keyword>
<proteinExistence type="inferred from homology"/>
<dbReference type="PROSITE" id="PS50240">
    <property type="entry name" value="TRYPSIN_DOM"/>
    <property type="match status" value="1"/>
</dbReference>
<organism evidence="4 5">
    <name type="scientific">Dictyocaulus viviparus</name>
    <name type="common">Bovine lungworm</name>
    <dbReference type="NCBI Taxonomy" id="29172"/>
    <lineage>
        <taxon>Eukaryota</taxon>
        <taxon>Metazoa</taxon>
        <taxon>Ecdysozoa</taxon>
        <taxon>Nematoda</taxon>
        <taxon>Chromadorea</taxon>
        <taxon>Rhabditida</taxon>
        <taxon>Rhabditina</taxon>
        <taxon>Rhabditomorpha</taxon>
        <taxon>Strongyloidea</taxon>
        <taxon>Metastrongylidae</taxon>
        <taxon>Dictyocaulus</taxon>
    </lineage>
</organism>